<dbReference type="Gene3D" id="1.10.1320.10">
    <property type="entry name" value="DNA-directed RNA polymerase, N-terminal domain"/>
    <property type="match status" value="1"/>
</dbReference>
<dbReference type="PANTHER" id="PTHR10102:SF0">
    <property type="entry name" value="DNA-DIRECTED RNA POLYMERASE, MITOCHONDRIAL"/>
    <property type="match status" value="1"/>
</dbReference>
<dbReference type="Gene3D" id="1.10.287.280">
    <property type="match status" value="1"/>
</dbReference>
<accession>Q0QFS1</accession>
<organism evidence="12">
    <name type="scientific">Stygamoeba sp. ruffled</name>
    <dbReference type="NCBI Taxonomy" id="373142"/>
    <lineage>
        <taxon>Eukaryota</taxon>
        <taxon>Amoebozoa</taxon>
        <taxon>Discosea</taxon>
        <taxon>Stygamoebida</taxon>
        <taxon>Stygamoeba</taxon>
    </lineage>
</organism>
<dbReference type="PROSITE" id="PS00900">
    <property type="entry name" value="RNA_POL_PHAGE_1"/>
    <property type="match status" value="1"/>
</dbReference>
<keyword evidence="5 10" id="KW-0548">Nucleotidyltransferase</keyword>
<keyword evidence="6" id="KW-0809">Transit peptide</keyword>
<evidence type="ECO:0000256" key="4">
    <source>
        <dbReference type="ARBA" id="ARBA00022679"/>
    </source>
</evidence>
<comment type="subcellular location">
    <subcellularLocation>
        <location evidence="1">Mitochondrion</location>
    </subcellularLocation>
</comment>
<keyword evidence="3 10" id="KW-0240">DNA-directed RNA polymerase</keyword>
<proteinExistence type="inferred from homology"/>
<dbReference type="InterPro" id="IPR046950">
    <property type="entry name" value="DNA-dir_Rpol_C_phage-type"/>
</dbReference>
<dbReference type="InterPro" id="IPR029262">
    <property type="entry name" value="RPOL_N"/>
</dbReference>
<evidence type="ECO:0000256" key="2">
    <source>
        <dbReference type="ARBA" id="ARBA00009493"/>
    </source>
</evidence>
<evidence type="ECO:0000256" key="10">
    <source>
        <dbReference type="RuleBase" id="RU003805"/>
    </source>
</evidence>
<name>Q0QFS1_9EUKA</name>
<evidence type="ECO:0000256" key="6">
    <source>
        <dbReference type="ARBA" id="ARBA00022946"/>
    </source>
</evidence>
<reference evidence="12" key="1">
    <citation type="submission" date="2006-02" db="EMBL/GenBank/DDBJ databases">
        <title>Homologs of the mitochondrial ssRNAP.</title>
        <authorList>
            <person name="Shutt T.E."/>
            <person name="Gray M.W."/>
        </authorList>
    </citation>
    <scope>NUCLEOTIDE SEQUENCE</scope>
</reference>
<keyword evidence="4 10" id="KW-0808">Transferase</keyword>
<evidence type="ECO:0000256" key="7">
    <source>
        <dbReference type="ARBA" id="ARBA00023128"/>
    </source>
</evidence>
<evidence type="ECO:0000256" key="3">
    <source>
        <dbReference type="ARBA" id="ARBA00022478"/>
    </source>
</evidence>
<evidence type="ECO:0000256" key="9">
    <source>
        <dbReference type="ARBA" id="ARBA00048552"/>
    </source>
</evidence>
<evidence type="ECO:0000256" key="5">
    <source>
        <dbReference type="ARBA" id="ARBA00022695"/>
    </source>
</evidence>
<sequence>KEKRSTAVLGEMLPAARSVSNREELPELISRMTSAHSWQSYKEAQASPTKEREKAFKHTYTYTTKRKVGAITCAPSVLQTIRDGHLAQEANHARMLPMVVPPKPWTAPDVGGYLVVKSNVMRVRDSRLQWDMLSKTGTDLSNVYRSLDELSAVPWKINKRVLRVAQELWQRGGGIGDLPSRTDLPLPEAPDNYKDMDPAERSAYYRHLRRQQRANADLHSLRCDTTLKLGVAEQFQNLDRFYFPHNMDFRGRTYPIPPHLNHLGSDLCRGLLCFSEGRELGPNGLGWLKVQLANLFGNNKCSFADRQRFADENMARVLATAADPATETWWHAADDPWQALSTCYELTDALASPDPARHVSYLPIHMDGSCNGLQHYAALGGDEEGARKVNLLPAPQPDDVYSGVATIVSRLVEEDAQKGHSIALLLRDRISRRIVKQTVMTSVYGVTYVGARAQIQNALSSTDLLDDDAAWQASRYLAAHTLEAVREMFVGAREIMAWLATCAGLIAQSGEPVMWTTPLGLPVVQPYRRPGKQFVQTVVQKVTLQESSDDLPIHVTRQRTAHPPNFIHSLDSTHMMLTCLEMADQGYTFASVHDSYWTHARTVDPMNQILRQKFVDMHSEPLLENLLASFRRNYPNVDFPDVPKSHDLDLSQVLESPYFFH</sequence>
<dbReference type="GO" id="GO:0006390">
    <property type="term" value="P:mitochondrial transcription"/>
    <property type="evidence" value="ECO:0007669"/>
    <property type="project" value="TreeGrafter"/>
</dbReference>
<dbReference type="GO" id="GO:0003677">
    <property type="term" value="F:DNA binding"/>
    <property type="evidence" value="ECO:0007669"/>
    <property type="project" value="InterPro"/>
</dbReference>
<evidence type="ECO:0000256" key="1">
    <source>
        <dbReference type="ARBA" id="ARBA00004173"/>
    </source>
</evidence>
<dbReference type="InterPro" id="IPR037159">
    <property type="entry name" value="RNA_POL_N_sf"/>
</dbReference>
<dbReference type="EC" id="2.7.7.6" evidence="10"/>
<dbReference type="InterPro" id="IPR043502">
    <property type="entry name" value="DNA/RNA_pol_sf"/>
</dbReference>
<dbReference type="Pfam" id="PF14700">
    <property type="entry name" value="RPOL_N"/>
    <property type="match status" value="1"/>
</dbReference>
<gene>
    <name evidence="12" type="primary">mtRNAP</name>
</gene>
<dbReference type="FunFam" id="1.10.150.20:FF:000041">
    <property type="entry name" value="DNA-directed RNA polymerase"/>
    <property type="match status" value="1"/>
</dbReference>
<feature type="non-terminal residue" evidence="12">
    <location>
        <position position="1"/>
    </location>
</feature>
<feature type="domain" description="DNA-directed RNA polymerase N-terminal" evidence="11">
    <location>
        <begin position="2"/>
        <end position="152"/>
    </location>
</feature>
<evidence type="ECO:0000259" key="11">
    <source>
        <dbReference type="SMART" id="SM01311"/>
    </source>
</evidence>
<protein>
    <recommendedName>
        <fullName evidence="10">DNA-directed RNA polymerase</fullName>
        <ecNumber evidence="10">2.7.7.6</ecNumber>
    </recommendedName>
</protein>
<dbReference type="InterPro" id="IPR002092">
    <property type="entry name" value="DNA-dir_Rpol_phage-type"/>
</dbReference>
<dbReference type="InterPro" id="IPR024075">
    <property type="entry name" value="DNA-dir_RNA_pol_helix_hairp_sf"/>
</dbReference>
<keyword evidence="7" id="KW-0496">Mitochondrion</keyword>
<dbReference type="SUPFAM" id="SSF56672">
    <property type="entry name" value="DNA/RNA polymerases"/>
    <property type="match status" value="1"/>
</dbReference>
<dbReference type="Gene3D" id="1.10.150.20">
    <property type="entry name" value="5' to 3' exonuclease, C-terminal subdomain"/>
    <property type="match status" value="1"/>
</dbReference>
<dbReference type="SMART" id="SM01311">
    <property type="entry name" value="RPOL_N"/>
    <property type="match status" value="1"/>
</dbReference>
<dbReference type="Gene3D" id="1.10.287.260">
    <property type="match status" value="1"/>
</dbReference>
<dbReference type="GO" id="GO:0034245">
    <property type="term" value="C:mitochondrial DNA-directed RNA polymerase complex"/>
    <property type="evidence" value="ECO:0007669"/>
    <property type="project" value="TreeGrafter"/>
</dbReference>
<dbReference type="GO" id="GO:0003899">
    <property type="term" value="F:DNA-directed RNA polymerase activity"/>
    <property type="evidence" value="ECO:0007669"/>
    <property type="project" value="UniProtKB-EC"/>
</dbReference>
<keyword evidence="8 10" id="KW-0804">Transcription</keyword>
<dbReference type="PANTHER" id="PTHR10102">
    <property type="entry name" value="DNA-DIRECTED RNA POLYMERASE, MITOCHONDRIAL"/>
    <property type="match status" value="1"/>
</dbReference>
<dbReference type="PROSITE" id="PS00489">
    <property type="entry name" value="RNA_POL_PHAGE_2"/>
    <property type="match status" value="1"/>
</dbReference>
<evidence type="ECO:0000256" key="8">
    <source>
        <dbReference type="ARBA" id="ARBA00023163"/>
    </source>
</evidence>
<dbReference type="AlphaFoldDB" id="Q0QFS1"/>
<comment type="catalytic activity">
    <reaction evidence="9 10">
        <text>RNA(n) + a ribonucleoside 5'-triphosphate = RNA(n+1) + diphosphate</text>
        <dbReference type="Rhea" id="RHEA:21248"/>
        <dbReference type="Rhea" id="RHEA-COMP:14527"/>
        <dbReference type="Rhea" id="RHEA-COMP:17342"/>
        <dbReference type="ChEBI" id="CHEBI:33019"/>
        <dbReference type="ChEBI" id="CHEBI:61557"/>
        <dbReference type="ChEBI" id="CHEBI:140395"/>
        <dbReference type="EC" id="2.7.7.6"/>
    </reaction>
</comment>
<dbReference type="FunFam" id="1.10.287.280:FF:000001">
    <property type="entry name" value="DNA-directed RNA polymerase"/>
    <property type="match status" value="1"/>
</dbReference>
<evidence type="ECO:0000313" key="12">
    <source>
        <dbReference type="EMBL" id="ABD62820.1"/>
    </source>
</evidence>
<comment type="similarity">
    <text evidence="2 10">Belongs to the phage and mitochondrial RNA polymerase family.</text>
</comment>
<dbReference type="EMBL" id="DQ388530">
    <property type="protein sequence ID" value="ABD62820.1"/>
    <property type="molecule type" value="Genomic_DNA"/>
</dbReference>
<dbReference type="Pfam" id="PF00940">
    <property type="entry name" value="RNA_pol"/>
    <property type="match status" value="1"/>
</dbReference>
<comment type="function">
    <text evidence="10">DNA-dependent RNA polymerase catalyzes the transcription of DNA into RNA using the four ribonucleoside triphosphates as substrates.</text>
</comment>